<organism evidence="2 3">
    <name type="scientific">Lactococcus garvieae (strain Lg2)</name>
    <name type="common">Enterococcus seriolicida</name>
    <dbReference type="NCBI Taxonomy" id="420890"/>
    <lineage>
        <taxon>Bacteria</taxon>
        <taxon>Bacillati</taxon>
        <taxon>Bacillota</taxon>
        <taxon>Bacilli</taxon>
        <taxon>Lactobacillales</taxon>
        <taxon>Streptococcaceae</taxon>
        <taxon>Lactococcus</taxon>
    </lineage>
</organism>
<protein>
    <submittedName>
        <fullName evidence="2">Hypothetical phage protein</fullName>
    </submittedName>
</protein>
<dbReference type="PATRIC" id="fig|420890.5.peg.1114"/>
<dbReference type="RefSeq" id="WP_014024889.1">
    <property type="nucleotide sequence ID" value="NC_017490.1"/>
</dbReference>
<dbReference type="Pfam" id="PF19591">
    <property type="entry name" value="DUF6096"/>
    <property type="match status" value="1"/>
</dbReference>
<accession>F9VE31</accession>
<dbReference type="eggNOG" id="ENOG5032VG5">
    <property type="taxonomic scope" value="Bacteria"/>
</dbReference>
<evidence type="ECO:0000313" key="2">
    <source>
        <dbReference type="EMBL" id="BAK60582.1"/>
    </source>
</evidence>
<proteinExistence type="predicted"/>
<feature type="compositionally biased region" description="Basic and acidic residues" evidence="1">
    <location>
        <begin position="112"/>
        <end position="127"/>
    </location>
</feature>
<keyword evidence="3" id="KW-1185">Reference proteome</keyword>
<evidence type="ECO:0000313" key="3">
    <source>
        <dbReference type="Proteomes" id="UP000008520"/>
    </source>
</evidence>
<gene>
    <name evidence="2" type="ordered locus">LCGL_1122</name>
</gene>
<dbReference type="HOGENOM" id="CLU_155128_0_0_9"/>
<dbReference type="Proteomes" id="UP000008520">
    <property type="component" value="Chromosome"/>
</dbReference>
<feature type="region of interest" description="Disordered" evidence="1">
    <location>
        <begin position="112"/>
        <end position="134"/>
    </location>
</feature>
<evidence type="ECO:0000256" key="1">
    <source>
        <dbReference type="SAM" id="MobiDB-lite"/>
    </source>
</evidence>
<sequence length="134" mass="14817">MTKGNIVKMPNTKQFDFGGLNLQLRLDGKAILAIEKRLDESLMGLFLNGQGGMKLPASNKLLIVLQGANQTSRVTDQDLVRAFEKYLDSGKTTLDMFSTIQELLDESGFFGKETEKEATNGESLDKEVEGEELL</sequence>
<dbReference type="KEGG" id="lgv:LCGL_1122"/>
<dbReference type="STRING" id="420890.LCGL_1122"/>
<dbReference type="AlphaFoldDB" id="F9VE31"/>
<dbReference type="EMBL" id="AP009333">
    <property type="protein sequence ID" value="BAK60582.1"/>
    <property type="molecule type" value="Genomic_DNA"/>
</dbReference>
<name>F9VE31_LACGL</name>
<reference evidence="2 3" key="1">
    <citation type="journal article" date="2011" name="PLoS ONE">
        <title>Complete genome sequence and comparative analysis of the fish pathogen Lactococcus garvieae.</title>
        <authorList>
            <person name="Morita H."/>
            <person name="Toh H."/>
            <person name="Oshima K."/>
            <person name="Yoshizaki M."/>
            <person name="Kawanishi M."/>
            <person name="Nakaya K."/>
            <person name="Suzuki T."/>
            <person name="Miyauchi E."/>
            <person name="Ishii Y."/>
            <person name="Tanabe S."/>
            <person name="Murakami M."/>
            <person name="Hattori M."/>
        </authorList>
    </citation>
    <scope>NUCLEOTIDE SEQUENCE [LARGE SCALE GENOMIC DNA]</scope>
    <source>
        <strain evidence="2 3">Lg2</strain>
    </source>
</reference>
<dbReference type="InterPro" id="IPR046078">
    <property type="entry name" value="DUF6096"/>
</dbReference>